<evidence type="ECO:0000256" key="1">
    <source>
        <dbReference type="SAM" id="MobiDB-lite"/>
    </source>
</evidence>
<evidence type="ECO:0000256" key="3">
    <source>
        <dbReference type="SAM" id="SignalP"/>
    </source>
</evidence>
<keyword evidence="3" id="KW-0732">Signal</keyword>
<dbReference type="Proteomes" id="UP000613580">
    <property type="component" value="Unassembled WGS sequence"/>
</dbReference>
<keyword evidence="2" id="KW-0472">Membrane</keyword>
<organism evidence="4 5">
    <name type="scientific">Mycena chlorophos</name>
    <name type="common">Agaric fungus</name>
    <name type="synonym">Agaricus chlorophos</name>
    <dbReference type="NCBI Taxonomy" id="658473"/>
    <lineage>
        <taxon>Eukaryota</taxon>
        <taxon>Fungi</taxon>
        <taxon>Dikarya</taxon>
        <taxon>Basidiomycota</taxon>
        <taxon>Agaricomycotina</taxon>
        <taxon>Agaricomycetes</taxon>
        <taxon>Agaricomycetidae</taxon>
        <taxon>Agaricales</taxon>
        <taxon>Marasmiineae</taxon>
        <taxon>Mycenaceae</taxon>
        <taxon>Mycena</taxon>
    </lineage>
</organism>
<sequence length="587" mass="59672">MLNIFLLVPLLVPLALAAPTFTYGCPARDSAGHTLDQARQGTYAFAVSCRYEGGGICYYKKTGQFSTGPSTCPTTISPSQSTSHSVLSSVSNSNGCPAKDASGTALTKTLNGHITFALACQYGSSEMCYYDKTGKRTAGAASCPSSVSAGTANNSAAYKSSSSLAAQSQTSSSSSSSISCPATDTANGALLSLETTTDGFVDCTYTSGGCHYFASNGTYLTGTSFCPLTISGHVSTQVSATTQCPTTDSAGSQLTSSGHVQTGFVLCSYAKSGDCEYFSNGTYANGASQCPSAIPGSSDASGSSTSTNAGAYPSSSWTTTTTTPSTSASTTTLPICAPTDKSGSHLLTDTVSSDGFLECEYKTAGTCEYFIPNGEFSSGGSVCPGSATASSSNNNAGIGSSSTTTSTSVSASTTTLPICAMTDKSGSHLLTDTVSSDGFLECEYKTAGTCEYFIPNGEFSSGGSVCPGSAIAPASSMGGAAADLASSNSNSSSSSSSSTNPVYIALIIMNAVLVIGILTVGFLWIRQHRVSAASKAGQLKVLYAKVDAARDEMSMPFTPLPSVGQSSSSVQKEKYYDPHDPQARYSD</sequence>
<feature type="region of interest" description="Disordered" evidence="1">
    <location>
        <begin position="301"/>
        <end position="334"/>
    </location>
</feature>
<evidence type="ECO:0000313" key="4">
    <source>
        <dbReference type="EMBL" id="KAF7320782.1"/>
    </source>
</evidence>
<feature type="region of interest" description="Disordered" evidence="1">
    <location>
        <begin position="556"/>
        <end position="587"/>
    </location>
</feature>
<reference evidence="4" key="1">
    <citation type="submission" date="2020-05" db="EMBL/GenBank/DDBJ databases">
        <title>Mycena genomes resolve the evolution of fungal bioluminescence.</title>
        <authorList>
            <person name="Tsai I.J."/>
        </authorList>
    </citation>
    <scope>NUCLEOTIDE SEQUENCE</scope>
    <source>
        <strain evidence="4">110903Hualien_Pintung</strain>
    </source>
</reference>
<evidence type="ECO:0000313" key="5">
    <source>
        <dbReference type="Proteomes" id="UP000613580"/>
    </source>
</evidence>
<keyword evidence="2" id="KW-1133">Transmembrane helix</keyword>
<comment type="caution">
    <text evidence="4">The sequence shown here is derived from an EMBL/GenBank/DDBJ whole genome shotgun (WGS) entry which is preliminary data.</text>
</comment>
<keyword evidence="5" id="KW-1185">Reference proteome</keyword>
<dbReference type="AlphaFoldDB" id="A0A8H6TQ40"/>
<evidence type="ECO:0000256" key="2">
    <source>
        <dbReference type="SAM" id="Phobius"/>
    </source>
</evidence>
<dbReference type="EMBL" id="JACAZE010000002">
    <property type="protein sequence ID" value="KAF7320782.1"/>
    <property type="molecule type" value="Genomic_DNA"/>
</dbReference>
<gene>
    <name evidence="4" type="ORF">HMN09_00164500</name>
</gene>
<proteinExistence type="predicted"/>
<name>A0A8H6TQ40_MYCCL</name>
<keyword evidence="2" id="KW-0812">Transmembrane</keyword>
<feature type="signal peptide" evidence="3">
    <location>
        <begin position="1"/>
        <end position="17"/>
    </location>
</feature>
<feature type="compositionally biased region" description="Basic and acidic residues" evidence="1">
    <location>
        <begin position="571"/>
        <end position="587"/>
    </location>
</feature>
<dbReference type="OrthoDB" id="3003320at2759"/>
<feature type="transmembrane region" description="Helical" evidence="2">
    <location>
        <begin position="502"/>
        <end position="525"/>
    </location>
</feature>
<protein>
    <submittedName>
        <fullName evidence="4">Uncharacterized protein</fullName>
    </submittedName>
</protein>
<accession>A0A8H6TQ40</accession>
<feature type="compositionally biased region" description="Low complexity" evidence="1">
    <location>
        <begin position="314"/>
        <end position="332"/>
    </location>
</feature>
<feature type="chain" id="PRO_5034023991" evidence="3">
    <location>
        <begin position="18"/>
        <end position="587"/>
    </location>
</feature>